<keyword evidence="3 6" id="KW-0378">Hydrolase</keyword>
<evidence type="ECO:0000256" key="1">
    <source>
        <dbReference type="ARBA" id="ARBA00010088"/>
    </source>
</evidence>
<dbReference type="PROSITE" id="PS51257">
    <property type="entry name" value="PROKAR_LIPOPROTEIN"/>
    <property type="match status" value="1"/>
</dbReference>
<comment type="caution">
    <text evidence="6">The sequence shown here is derived from an EMBL/GenBank/DDBJ whole genome shotgun (WGS) entry which is preliminary data.</text>
</comment>
<dbReference type="GO" id="GO:0016787">
    <property type="term" value="F:hydrolase activity"/>
    <property type="evidence" value="ECO:0007669"/>
    <property type="project" value="UniProtKB-KW"/>
</dbReference>
<evidence type="ECO:0000256" key="3">
    <source>
        <dbReference type="ARBA" id="ARBA00022801"/>
    </source>
</evidence>
<dbReference type="InterPro" id="IPR051601">
    <property type="entry name" value="Serine_prot/Carboxylest_S33"/>
</dbReference>
<reference evidence="6 7" key="1">
    <citation type="submission" date="2019-09" db="EMBL/GenBank/DDBJ databases">
        <title>Actinomadura physcomitrii sp. nov., a novel actinomycete isolated from moss [Physcomitrium sphaericum (Ludw) Fuernr].</title>
        <authorList>
            <person name="Zhuang X."/>
            <person name="Liu C."/>
        </authorList>
    </citation>
    <scope>NUCLEOTIDE SEQUENCE [LARGE SCALE GENOMIC DNA]</scope>
    <source>
        <strain evidence="6 7">HMC1</strain>
    </source>
</reference>
<dbReference type="PANTHER" id="PTHR43248">
    <property type="entry name" value="2-SUCCINYL-6-HYDROXY-2,4-CYCLOHEXADIENE-1-CARBOXYLATE SYNTHASE"/>
    <property type="match status" value="1"/>
</dbReference>
<dbReference type="EMBL" id="WBMT01000005">
    <property type="protein sequence ID" value="KAB2349484.1"/>
    <property type="molecule type" value="Genomic_DNA"/>
</dbReference>
<dbReference type="OrthoDB" id="3930934at2"/>
<protein>
    <submittedName>
        <fullName evidence="6">Alpha/beta hydrolase</fullName>
    </submittedName>
</protein>
<proteinExistence type="inferred from homology"/>
<evidence type="ECO:0000256" key="4">
    <source>
        <dbReference type="SAM" id="MobiDB-lite"/>
    </source>
</evidence>
<dbReference type="AlphaFoldDB" id="A0A6H9YYR4"/>
<feature type="compositionally biased region" description="Low complexity" evidence="4">
    <location>
        <begin position="150"/>
        <end position="176"/>
    </location>
</feature>
<organism evidence="6 7">
    <name type="scientific">Actinomadura rudentiformis</name>
    <dbReference type="NCBI Taxonomy" id="359158"/>
    <lineage>
        <taxon>Bacteria</taxon>
        <taxon>Bacillati</taxon>
        <taxon>Actinomycetota</taxon>
        <taxon>Actinomycetes</taxon>
        <taxon>Streptosporangiales</taxon>
        <taxon>Thermomonosporaceae</taxon>
        <taxon>Actinomadura</taxon>
    </lineage>
</organism>
<dbReference type="Gene3D" id="3.40.50.1820">
    <property type="entry name" value="alpha/beta hydrolase"/>
    <property type="match status" value="1"/>
</dbReference>
<dbReference type="InterPro" id="IPR000073">
    <property type="entry name" value="AB_hydrolase_1"/>
</dbReference>
<evidence type="ECO:0000256" key="2">
    <source>
        <dbReference type="ARBA" id="ARBA00022729"/>
    </source>
</evidence>
<accession>A0A6H9YYR4</accession>
<keyword evidence="7" id="KW-1185">Reference proteome</keyword>
<dbReference type="Proteomes" id="UP000468735">
    <property type="component" value="Unassembled WGS sequence"/>
</dbReference>
<evidence type="ECO:0000313" key="6">
    <source>
        <dbReference type="EMBL" id="KAB2349484.1"/>
    </source>
</evidence>
<comment type="similarity">
    <text evidence="1">Belongs to the peptidase S33 family.</text>
</comment>
<gene>
    <name evidence="6" type="ORF">F8566_11910</name>
</gene>
<dbReference type="RefSeq" id="WP_151560253.1">
    <property type="nucleotide sequence ID" value="NZ_WBMT01000005.1"/>
</dbReference>
<feature type="region of interest" description="Disordered" evidence="4">
    <location>
        <begin position="98"/>
        <end position="121"/>
    </location>
</feature>
<evidence type="ECO:0000259" key="5">
    <source>
        <dbReference type="Pfam" id="PF00561"/>
    </source>
</evidence>
<feature type="region of interest" description="Disordered" evidence="4">
    <location>
        <begin position="137"/>
        <end position="176"/>
    </location>
</feature>
<dbReference type="SUPFAM" id="SSF53474">
    <property type="entry name" value="alpha/beta-Hydrolases"/>
    <property type="match status" value="1"/>
</dbReference>
<dbReference type="InterPro" id="IPR029058">
    <property type="entry name" value="AB_hydrolase_fold"/>
</dbReference>
<name>A0A6H9YYR4_9ACTN</name>
<sequence length="521" mass="54895">MKPTNKTSKKAGQAVGIVMVTALVSAGCSLIGSDDGADAKRPPAAALEQFYTQKISWKDCGQGFQCGTLKVPLDYSKPGGEKIDIAVNRLRASDERQGSVLLNPGGPGASGLEAARGSGPAMDRQLRERFDIVGFDPRGVGKSTPVSCPSGSTGDGATAGTTSGTGATDTTGTTDTDVQLDTETRLELQAARLTAAACQKTSARLLPHVGTVNAARDMDVLRAVLGDRRLNYVGWSYGSELGATYANMFPDRIRTMVLDGATDLSQGYLQQQMAQAKGREATLRAFVADCLKIADCPLKSAGTVEAGVKRITELRESADLNPLSNSTTDGTSLDGFAVTNAIGAALYDKANWPLLSEALTSAITNRDGTALYQFLIDTEGLIGIGQYEAVTCADHPRFDRATALQAAENAKREAPNFSDALVKTAWMTCESWAAPATKKVPVPRAEGSAPILVVGTANDPATPYEASKALVKQLDNARLISYDGSGHSAYLKAGSNCINDRVHRYLIETELPKEGLHCPAI</sequence>
<feature type="domain" description="AB hydrolase-1" evidence="5">
    <location>
        <begin position="100"/>
        <end position="491"/>
    </location>
</feature>
<dbReference type="PANTHER" id="PTHR43248:SF29">
    <property type="entry name" value="TRIPEPTIDYL AMINOPEPTIDASE"/>
    <property type="match status" value="1"/>
</dbReference>
<evidence type="ECO:0000313" key="7">
    <source>
        <dbReference type="Proteomes" id="UP000468735"/>
    </source>
</evidence>
<dbReference type="Pfam" id="PF00561">
    <property type="entry name" value="Abhydrolase_1"/>
    <property type="match status" value="1"/>
</dbReference>
<keyword evidence="2" id="KW-0732">Signal</keyword>